<feature type="signal peptide" evidence="2">
    <location>
        <begin position="1"/>
        <end position="19"/>
    </location>
</feature>
<feature type="chain" id="PRO_5035233251" evidence="2">
    <location>
        <begin position="20"/>
        <end position="499"/>
    </location>
</feature>
<gene>
    <name evidence="3" type="ORF">DGAL_LOCUS15033</name>
</gene>
<evidence type="ECO:0000313" key="4">
    <source>
        <dbReference type="Proteomes" id="UP000789390"/>
    </source>
</evidence>
<dbReference type="Proteomes" id="UP000789390">
    <property type="component" value="Unassembled WGS sequence"/>
</dbReference>
<organism evidence="3 4">
    <name type="scientific">Daphnia galeata</name>
    <dbReference type="NCBI Taxonomy" id="27404"/>
    <lineage>
        <taxon>Eukaryota</taxon>
        <taxon>Metazoa</taxon>
        <taxon>Ecdysozoa</taxon>
        <taxon>Arthropoda</taxon>
        <taxon>Crustacea</taxon>
        <taxon>Branchiopoda</taxon>
        <taxon>Diplostraca</taxon>
        <taxon>Cladocera</taxon>
        <taxon>Anomopoda</taxon>
        <taxon>Daphniidae</taxon>
        <taxon>Daphnia</taxon>
    </lineage>
</organism>
<sequence length="499" mass="57760">MKCWPVLLICVATLAQVSAGRSEWKRINKLEETIHKLTREVKDLKEVRCRQERTSESSYSSKEEVKLAKETITALEVESRALSQFDAQMRSLQNSLEQLSVHKNHQAEVIETFRRELDLLKIKVEAVVGKSEGSVRNVRDTSSENAVKTLQWLLKSVSNLKSDVNQINQNFNVSNTLQHSDQVQKQISLVQDEVHQLRHQWTEENVERQRIAAEVVQLRTDLVETNEHHQLCLKDVTRMSSEIQSLKTDWNASVESGTGTFDGHHSRSAGRYSHWNHKFNELKNTLQSVRDVQQNLERKMENFIVPTVESSEPMEQRLEGFIKQYQRLESKIEANEAVVDSLETRHYRLHEQMELIGEQNDFQARETQLAIDQLNYNLTEIQVQCEQALQRTEVTEDKLSRVAENVGFIESEMEKDRIVILGLQNRAMNETLQKCKEETKDQIQDLKLQNALYQIETLKFEIESFNKTMGNWNEAFVVGNSSVIDESSKNSSSEESNEN</sequence>
<comment type="caution">
    <text evidence="3">The sequence shown here is derived from an EMBL/GenBank/DDBJ whole genome shotgun (WGS) entry which is preliminary data.</text>
</comment>
<keyword evidence="1" id="KW-0175">Coiled coil</keyword>
<reference evidence="3" key="1">
    <citation type="submission" date="2021-11" db="EMBL/GenBank/DDBJ databases">
        <authorList>
            <person name="Schell T."/>
        </authorList>
    </citation>
    <scope>NUCLEOTIDE SEQUENCE</scope>
    <source>
        <strain evidence="3">M5</strain>
    </source>
</reference>
<protein>
    <submittedName>
        <fullName evidence="3">Uncharacterized protein</fullName>
    </submittedName>
</protein>
<proteinExistence type="predicted"/>
<dbReference type="EMBL" id="CAKKLH010000314">
    <property type="protein sequence ID" value="CAH0111388.1"/>
    <property type="molecule type" value="Genomic_DNA"/>
</dbReference>
<accession>A0A8J2S839</accession>
<feature type="coiled-coil region" evidence="1">
    <location>
        <begin position="279"/>
        <end position="345"/>
    </location>
</feature>
<evidence type="ECO:0000313" key="3">
    <source>
        <dbReference type="EMBL" id="CAH0111388.1"/>
    </source>
</evidence>
<keyword evidence="2" id="KW-0732">Signal</keyword>
<evidence type="ECO:0000256" key="1">
    <source>
        <dbReference type="SAM" id="Coils"/>
    </source>
</evidence>
<feature type="coiled-coil region" evidence="1">
    <location>
        <begin position="429"/>
        <end position="456"/>
    </location>
</feature>
<dbReference type="OrthoDB" id="6346622at2759"/>
<name>A0A8J2S839_9CRUS</name>
<evidence type="ECO:0000256" key="2">
    <source>
        <dbReference type="SAM" id="SignalP"/>
    </source>
</evidence>
<dbReference type="AlphaFoldDB" id="A0A8J2S839"/>
<keyword evidence="4" id="KW-1185">Reference proteome</keyword>